<comment type="function">
    <text evidence="10">Releases the supercoiling and torsional tension of DNA, which is introduced during the DNA replication and transcription, by transiently cleaving and rejoining one strand of the DNA duplex. Introduces a single-strand break via transesterification at a target site in duplex DNA. The scissile phosphodiester is attacked by the catalytic tyrosine of the enzyme, resulting in the formation of a DNA-(5'-phosphotyrosyl)-enzyme intermediate and the expulsion of a 3'-OH DNA strand. The free DNA strand then undergoes passage around the unbroken strand, thus removing DNA supercoils. Finally, in the religation step, the DNA 3'-OH attacks the covalent intermediate to expel the active-site tyrosine and restore the DNA phosphodiester backbone.</text>
</comment>
<dbReference type="Gene3D" id="3.30.65.10">
    <property type="entry name" value="Bacterial Topoisomerase I, domain 1"/>
    <property type="match status" value="2"/>
</dbReference>
<accession>A0A395LYJ5</accession>
<dbReference type="Gene3D" id="3.40.50.140">
    <property type="match status" value="1"/>
</dbReference>
<dbReference type="PROSITE" id="PS52039">
    <property type="entry name" value="TOPO_IA_2"/>
    <property type="match status" value="1"/>
</dbReference>
<dbReference type="NCBIfam" id="TIGR01051">
    <property type="entry name" value="topA_bact"/>
    <property type="match status" value="1"/>
</dbReference>
<feature type="region of interest" description="Disordered" evidence="11">
    <location>
        <begin position="1"/>
        <end position="46"/>
    </location>
</feature>
<sequence length="829" mass="93591">MPAKKKLTHQNLSASADSAKNGTASDASSQADGQNTQPKETAKGKRLVIVESPSKAKTINKYLGKDFTVFASIGHIKDLPRKEIGIDFENHYEPRYEIIAGKEKIVSEMKKLAKAASEVLIATDPDREGEAIAWHISNELESLRKPTRRVLFNEITPKAVREAIEHPREIDYKLVRSQQARQALDKIVGYKVSPFLWETVLRGLSAGRVQSVALRLVCEREAEIESFQPKEYWSIIGEFLTSRGEKLTAKLIKVGGKDVEIENEDAAHALASKIKARLYAISEIRKRKVKRNPPAPFTTSLLQQAASNQLGFGSKKTMLIAQQLYEGIELGADGAVGLITYMRTDSKRISKEAQEEAREFIRAQFGNAFIPETPIQYKSSDTAQDAHEAIRPTSVDRTPKALMPFLQRDQFRLYELIWKRFLASQMSPAELEQTSVDILDNEQEFLFRASGSVLLFEGFLKVFGDQQELDYEERKSTKEEGESDEGSTILPKFLQEREQLKLSTLKENQHFTKPPARYTEASLVKELDNYGIGRPSTYATIMSTLVERNYVEIRDRRIFPTELGKDVSKILVANFPELFNVEFTAKMEADLDRVATGEDDYETLLDKFYQPFEKALALRQASPILPQNDNAPLCDVCHEGRMIVKWTKSGKFLGCSRYPKCKNVKPISVQKAAPLETGIKCPKCETGRMVLRQGKYGRFLACTNYPNCDSILNLDKYGRVVPPKVPPLQTQVLCPKCNAPMYLRDSKRGLWFSCSRFPKCRGIRSWKELDATAQAQWSLAFEQHQKQFPSVEIKMLDGTPLDYSIKIDDLIEAHADSLANVGTAQTEDS</sequence>
<dbReference type="Pfam" id="PF01131">
    <property type="entry name" value="Topoisom_bac"/>
    <property type="match status" value="1"/>
</dbReference>
<evidence type="ECO:0000259" key="13">
    <source>
        <dbReference type="PROSITE" id="PS52039"/>
    </source>
</evidence>
<dbReference type="SUPFAM" id="SSF57783">
    <property type="entry name" value="Zinc beta-ribbon"/>
    <property type="match status" value="3"/>
</dbReference>
<dbReference type="SMART" id="SM00436">
    <property type="entry name" value="TOP1Bc"/>
    <property type="match status" value="1"/>
</dbReference>
<evidence type="ECO:0000259" key="12">
    <source>
        <dbReference type="PROSITE" id="PS50880"/>
    </source>
</evidence>
<feature type="site" description="Interaction with DNA" evidence="10">
    <location>
        <position position="548"/>
    </location>
</feature>
<comment type="similarity">
    <text evidence="2 10">Belongs to the type IA topoisomerase family.</text>
</comment>
<gene>
    <name evidence="10" type="primary">topA</name>
    <name evidence="14" type="ORF">D0433_10465</name>
</gene>
<dbReference type="InterPro" id="IPR023406">
    <property type="entry name" value="Topo_IA_AS"/>
</dbReference>
<dbReference type="Pfam" id="PF01396">
    <property type="entry name" value="Zn_ribbon_Top1"/>
    <property type="match status" value="3"/>
</dbReference>
<feature type="site" description="Interaction with DNA" evidence="10">
    <location>
        <position position="190"/>
    </location>
</feature>
<dbReference type="Gene3D" id="2.70.20.10">
    <property type="entry name" value="Topoisomerase I, domain 3"/>
    <property type="match status" value="1"/>
</dbReference>
<dbReference type="InterPro" id="IPR005733">
    <property type="entry name" value="TopoI_bac-type"/>
</dbReference>
<dbReference type="InterPro" id="IPR013825">
    <property type="entry name" value="Topo_IA_cen_sub2"/>
</dbReference>
<dbReference type="InterPro" id="IPR013498">
    <property type="entry name" value="Topo_IA_Znf"/>
</dbReference>
<dbReference type="SUPFAM" id="SSF56712">
    <property type="entry name" value="Prokaryotic type I DNA topoisomerase"/>
    <property type="match status" value="1"/>
</dbReference>
<feature type="site" description="Interaction with DNA" evidence="10">
    <location>
        <position position="343"/>
    </location>
</feature>
<keyword evidence="5" id="KW-0862">Zinc</keyword>
<evidence type="ECO:0000256" key="5">
    <source>
        <dbReference type="ARBA" id="ARBA00022833"/>
    </source>
</evidence>
<dbReference type="GO" id="GO:0003917">
    <property type="term" value="F:DNA topoisomerase type I (single strand cut, ATP-independent) activity"/>
    <property type="evidence" value="ECO:0007669"/>
    <property type="project" value="UniProtKB-UniRule"/>
</dbReference>
<keyword evidence="9 10" id="KW-0413">Isomerase</keyword>
<dbReference type="InterPro" id="IPR034149">
    <property type="entry name" value="TOPRIM_TopoI"/>
</dbReference>
<protein>
    <recommendedName>
        <fullName evidence="10">DNA topoisomerase 1</fullName>
        <ecNumber evidence="10">5.6.2.1</ecNumber>
    </recommendedName>
    <alternativeName>
        <fullName evidence="10">DNA topoisomerase I</fullName>
    </alternativeName>
</protein>
<dbReference type="InterPro" id="IPR003602">
    <property type="entry name" value="Topo_IA_DNA-bd_dom"/>
</dbReference>
<dbReference type="PROSITE" id="PS00396">
    <property type="entry name" value="TOPO_IA_1"/>
    <property type="match status" value="1"/>
</dbReference>
<dbReference type="CDD" id="cd00186">
    <property type="entry name" value="TOP1Ac"/>
    <property type="match status" value="1"/>
</dbReference>
<evidence type="ECO:0000256" key="3">
    <source>
        <dbReference type="ARBA" id="ARBA00022723"/>
    </source>
</evidence>
<dbReference type="InterPro" id="IPR006171">
    <property type="entry name" value="TOPRIM_dom"/>
</dbReference>
<evidence type="ECO:0000256" key="1">
    <source>
        <dbReference type="ARBA" id="ARBA00000213"/>
    </source>
</evidence>
<dbReference type="InterPro" id="IPR013826">
    <property type="entry name" value="Topo_IA_cen_sub3"/>
</dbReference>
<keyword evidence="7 10" id="KW-0799">Topoisomerase</keyword>
<comment type="caution">
    <text evidence="10">Lacks conserved residue(s) required for the propagation of feature annotation.</text>
</comment>
<dbReference type="GO" id="GO:0003677">
    <property type="term" value="F:DNA binding"/>
    <property type="evidence" value="ECO:0007669"/>
    <property type="project" value="UniProtKB-KW"/>
</dbReference>
<organism evidence="14 15">
    <name type="scientific">Candidatus Thermochlorobacter aerophilus</name>
    <dbReference type="NCBI Taxonomy" id="1868324"/>
    <lineage>
        <taxon>Bacteria</taxon>
        <taxon>Pseudomonadati</taxon>
        <taxon>Chlorobiota</taxon>
        <taxon>Chlorobiia</taxon>
        <taxon>Chlorobiales</taxon>
        <taxon>Candidatus Thermochlorobacteriaceae</taxon>
        <taxon>Candidatus Thermochlorobacter</taxon>
    </lineage>
</organism>
<feature type="site" description="Interaction with DNA" evidence="10">
    <location>
        <position position="185"/>
    </location>
</feature>
<feature type="active site" description="O-(5'-phospho-DNA)-tyrosine intermediate" evidence="10">
    <location>
        <position position="341"/>
    </location>
</feature>
<evidence type="ECO:0000256" key="8">
    <source>
        <dbReference type="ARBA" id="ARBA00023125"/>
    </source>
</evidence>
<feature type="compositionally biased region" description="Polar residues" evidence="11">
    <location>
        <begin position="9"/>
        <end position="39"/>
    </location>
</feature>
<dbReference type="InterPro" id="IPR013497">
    <property type="entry name" value="Topo_IA_cen"/>
</dbReference>
<dbReference type="CDD" id="cd03363">
    <property type="entry name" value="TOPRIM_TopoIA_TopoI"/>
    <property type="match status" value="1"/>
</dbReference>
<dbReference type="GO" id="GO:0006265">
    <property type="term" value="P:DNA topological change"/>
    <property type="evidence" value="ECO:0007669"/>
    <property type="project" value="UniProtKB-UniRule"/>
</dbReference>
<proteinExistence type="inferred from homology"/>
<dbReference type="Proteomes" id="UP000266389">
    <property type="component" value="Unassembled WGS sequence"/>
</dbReference>
<dbReference type="EC" id="5.6.2.1" evidence="10"/>
<comment type="catalytic activity">
    <reaction evidence="1 10">
        <text>ATP-independent breakage of single-stranded DNA, followed by passage and rejoining.</text>
        <dbReference type="EC" id="5.6.2.1"/>
    </reaction>
</comment>
<dbReference type="InterPro" id="IPR028612">
    <property type="entry name" value="Topoisom_1_IA"/>
</dbReference>
<feature type="region of interest" description="Interaction with DNA" evidence="10">
    <location>
        <begin position="205"/>
        <end position="210"/>
    </location>
</feature>
<dbReference type="SMART" id="SM00493">
    <property type="entry name" value="TOPRIM"/>
    <property type="match status" value="1"/>
</dbReference>
<dbReference type="Gene3D" id="1.10.290.10">
    <property type="entry name" value="Topoisomerase I, domain 4"/>
    <property type="match status" value="1"/>
</dbReference>
<evidence type="ECO:0000256" key="6">
    <source>
        <dbReference type="ARBA" id="ARBA00022842"/>
    </source>
</evidence>
<feature type="site" description="Interaction with DNA" evidence="10">
    <location>
        <position position="181"/>
    </location>
</feature>
<reference evidence="14 15" key="1">
    <citation type="journal article" date="2011" name="ISME J.">
        <title>Community ecology of hot spring cyanobacterial mats: predominant populations and their functional potential.</title>
        <authorList>
            <person name="Klatt C.G."/>
            <person name="Wood J.M."/>
            <person name="Rusch D.B."/>
            <person name="Bateson M.M."/>
            <person name="Hamamura N."/>
            <person name="Heidelberg J.F."/>
            <person name="Grossman A.R."/>
            <person name="Bhaya D."/>
            <person name="Cohan F.M."/>
            <person name="Kuhl M."/>
            <person name="Bryant D.A."/>
            <person name="Ward D.M."/>
        </authorList>
    </citation>
    <scope>NUCLEOTIDE SEQUENCE [LARGE SCALE GENOMIC DNA]</scope>
    <source>
        <strain evidence="14">OS</strain>
    </source>
</reference>
<evidence type="ECO:0000256" key="10">
    <source>
        <dbReference type="HAMAP-Rule" id="MF_00952"/>
    </source>
</evidence>
<dbReference type="InterPro" id="IPR003601">
    <property type="entry name" value="Topo_IA_2"/>
</dbReference>
<dbReference type="GO" id="GO:0005694">
    <property type="term" value="C:chromosome"/>
    <property type="evidence" value="ECO:0007669"/>
    <property type="project" value="InterPro"/>
</dbReference>
<dbReference type="EMBL" id="PHFL01000062">
    <property type="protein sequence ID" value="RFM23575.1"/>
    <property type="molecule type" value="Genomic_DNA"/>
</dbReference>
<evidence type="ECO:0000256" key="4">
    <source>
        <dbReference type="ARBA" id="ARBA00022771"/>
    </source>
</evidence>
<dbReference type="PROSITE" id="PS50880">
    <property type="entry name" value="TOPRIM"/>
    <property type="match status" value="1"/>
</dbReference>
<keyword evidence="4" id="KW-0863">Zinc-finger</keyword>
<evidence type="ECO:0000256" key="7">
    <source>
        <dbReference type="ARBA" id="ARBA00023029"/>
    </source>
</evidence>
<evidence type="ECO:0000256" key="9">
    <source>
        <dbReference type="ARBA" id="ARBA00023235"/>
    </source>
</evidence>
<dbReference type="Gene3D" id="1.10.460.10">
    <property type="entry name" value="Topoisomerase I, domain 2"/>
    <property type="match status" value="1"/>
</dbReference>
<feature type="domain" description="Toprim" evidence="12">
    <location>
        <begin position="45"/>
        <end position="155"/>
    </location>
</feature>
<dbReference type="InterPro" id="IPR000380">
    <property type="entry name" value="Topo_IA"/>
</dbReference>
<feature type="domain" description="Topo IA-type catalytic" evidence="13">
    <location>
        <begin position="171"/>
        <end position="616"/>
    </location>
</feature>
<keyword evidence="3" id="KW-0479">Metal-binding</keyword>
<evidence type="ECO:0000256" key="11">
    <source>
        <dbReference type="SAM" id="MobiDB-lite"/>
    </source>
</evidence>
<comment type="subunit">
    <text evidence="10">Monomer.</text>
</comment>
<keyword evidence="8 10" id="KW-0238">DNA-binding</keyword>
<dbReference type="Pfam" id="PF01751">
    <property type="entry name" value="Toprim"/>
    <property type="match status" value="1"/>
</dbReference>
<dbReference type="InterPro" id="IPR013824">
    <property type="entry name" value="Topo_IA_cen_sub1"/>
</dbReference>
<dbReference type="HAMAP" id="MF_00952">
    <property type="entry name" value="Topoisom_1_prok"/>
    <property type="match status" value="1"/>
</dbReference>
<feature type="site" description="Interaction with DNA" evidence="10">
    <location>
        <position position="75"/>
    </location>
</feature>
<dbReference type="GO" id="GO:0008270">
    <property type="term" value="F:zinc ion binding"/>
    <property type="evidence" value="ECO:0007669"/>
    <property type="project" value="UniProtKB-KW"/>
</dbReference>
<dbReference type="AlphaFoldDB" id="A0A395LYJ5"/>
<comment type="caution">
    <text evidence="14">The sequence shown here is derived from an EMBL/GenBank/DDBJ whole genome shotgun (WGS) entry which is preliminary data.</text>
</comment>
<evidence type="ECO:0000256" key="2">
    <source>
        <dbReference type="ARBA" id="ARBA00009446"/>
    </source>
</evidence>
<feature type="site" description="Interaction with DNA" evidence="10">
    <location>
        <position position="197"/>
    </location>
</feature>
<dbReference type="SMART" id="SM00437">
    <property type="entry name" value="TOP1Ac"/>
    <property type="match status" value="1"/>
</dbReference>
<keyword evidence="6" id="KW-0460">Magnesium</keyword>
<dbReference type="PANTHER" id="PTHR42785:SF1">
    <property type="entry name" value="DNA TOPOISOMERASE"/>
    <property type="match status" value="1"/>
</dbReference>
<dbReference type="PRINTS" id="PR00417">
    <property type="entry name" value="PRTPISMRASEI"/>
</dbReference>
<dbReference type="PANTHER" id="PTHR42785">
    <property type="entry name" value="DNA TOPOISOMERASE, TYPE IA, CORE"/>
    <property type="match status" value="1"/>
</dbReference>
<name>A0A395LYJ5_9BACT</name>
<evidence type="ECO:0000313" key="15">
    <source>
        <dbReference type="Proteomes" id="UP000266389"/>
    </source>
</evidence>
<evidence type="ECO:0000313" key="14">
    <source>
        <dbReference type="EMBL" id="RFM23575.1"/>
    </source>
</evidence>
<dbReference type="InterPro" id="IPR023405">
    <property type="entry name" value="Topo_IA_core_domain"/>
</dbReference>